<reference evidence="2 3" key="1">
    <citation type="submission" date="2022-07" db="EMBL/GenBank/DDBJ databases">
        <title>Bombella genomes.</title>
        <authorList>
            <person name="Harer L."/>
            <person name="Styblova S."/>
            <person name="Ehrmann M."/>
        </authorList>
    </citation>
    <scope>NUCLEOTIDE SEQUENCE [LARGE SCALE GENOMIC DNA]</scope>
    <source>
        <strain evidence="2 3">TMW 2.2558</strain>
    </source>
</reference>
<name>A0ABT3W4Y6_9PROT</name>
<evidence type="ECO:0000313" key="2">
    <source>
        <dbReference type="EMBL" id="MCX5614097.1"/>
    </source>
</evidence>
<dbReference type="InterPro" id="IPR006073">
    <property type="entry name" value="GTP-bd"/>
</dbReference>
<comment type="caution">
    <text evidence="2">The sequence shown here is derived from an EMBL/GenBank/DDBJ whole genome shotgun (WGS) entry which is preliminary data.</text>
</comment>
<dbReference type="Gene3D" id="3.40.50.300">
    <property type="entry name" value="P-loop containing nucleotide triphosphate hydrolases"/>
    <property type="match status" value="1"/>
</dbReference>
<dbReference type="Proteomes" id="UP001165648">
    <property type="component" value="Unassembled WGS sequence"/>
</dbReference>
<dbReference type="RefSeq" id="WP_266106340.1">
    <property type="nucleotide sequence ID" value="NZ_JANIDW010000001.1"/>
</dbReference>
<proteinExistence type="predicted"/>
<dbReference type="SUPFAM" id="SSF52540">
    <property type="entry name" value="P-loop containing nucleoside triphosphate hydrolases"/>
    <property type="match status" value="1"/>
</dbReference>
<organism evidence="2 3">
    <name type="scientific">Bombella saccharophila</name>
    <dbReference type="NCBI Taxonomy" id="2967338"/>
    <lineage>
        <taxon>Bacteria</taxon>
        <taxon>Pseudomonadati</taxon>
        <taxon>Pseudomonadota</taxon>
        <taxon>Alphaproteobacteria</taxon>
        <taxon>Acetobacterales</taxon>
        <taxon>Acetobacteraceae</taxon>
        <taxon>Bombella</taxon>
    </lineage>
</organism>
<accession>A0ABT3W4Y6</accession>
<sequence length="595" mass="65691">MSDKASFEFGEILSATQKVQSDLRAATARSEDLKVRALEREVDEVRITGGSFERVPPLTIAFVGQYNAGKSTILRVLTGREDIVIDANVCTDSVTAYDWEGVRLLDTPGVHAGRPDHDEKTYAIIDRADLIVFVVTNELFDDTIGRHFRELAFGRQHARRMLLVVNKMGQDPGSPETKQGDIEKVTAPLVLEDFRGVFVDAQSWIEAQTADEEDRIDLLKLANIGTLMDALNGFIAERGLTGRLSAPLFTMRGIAEQASALLSTDFPQERAALELLHRKRSIFLASRGRLRATMNGVIARAVVDIGSYGDEVAESIEPGKTEKDVEALHTRAQANANARSEALSEEARLCIETEFSELRHQLEALRDGVLARELTGQVEGEAPRDAYLGDFASLAWNSPSKVEVLADWPVKAKKIGSVAKDIGNWTARWATGSTAEGVSAFSATAARGSDAHKVVYNVGRFFGVKFRPWGAVNVARAIGNAGRCVSAIGGVLSVFAQIAEDRQQEQHYLQLRNARDGVRSAYRDSALSVQALFWEQFELFSKEFYDSELLAIDKTVEDLVGKRNERKSGAVDFQNLKRRIEELIKLINVRQLPTP</sequence>
<dbReference type="InterPro" id="IPR027417">
    <property type="entry name" value="P-loop_NTPase"/>
</dbReference>
<protein>
    <submittedName>
        <fullName evidence="2">50S ribosome-binding GTPase</fullName>
    </submittedName>
</protein>
<gene>
    <name evidence="2" type="ORF">NQF64_02390</name>
</gene>
<evidence type="ECO:0000313" key="3">
    <source>
        <dbReference type="Proteomes" id="UP001165648"/>
    </source>
</evidence>
<evidence type="ECO:0000259" key="1">
    <source>
        <dbReference type="Pfam" id="PF01926"/>
    </source>
</evidence>
<feature type="domain" description="G" evidence="1">
    <location>
        <begin position="59"/>
        <end position="167"/>
    </location>
</feature>
<keyword evidence="3" id="KW-1185">Reference proteome</keyword>
<dbReference type="Pfam" id="PF01926">
    <property type="entry name" value="MMR_HSR1"/>
    <property type="match status" value="1"/>
</dbReference>
<dbReference type="EMBL" id="JANIDW010000001">
    <property type="protein sequence ID" value="MCX5614097.1"/>
    <property type="molecule type" value="Genomic_DNA"/>
</dbReference>